<evidence type="ECO:0000313" key="6">
    <source>
        <dbReference type="Proteomes" id="UP001232536"/>
    </source>
</evidence>
<evidence type="ECO:0000259" key="4">
    <source>
        <dbReference type="SMART" id="SM00854"/>
    </source>
</evidence>
<gene>
    <name evidence="5" type="ORF">Q6348_09250</name>
</gene>
<sequence>MSRHARSERPRGMRALGVAAAIVLTAGAGVAGAAADGARPSGASVAPPSTPTSTSTPISASTTPSPTPPPDAVLTLVAAGDVLPHLGVVADARTASGYDFTREMAPVEPWIAGADLAICHMEVPVAPAGVKPHGYPLFAAPAALVPDLAKAGWDGCSTASNHSVDQGEAGLAATLSAFDAAGLGHAGTARTAAEAATTQMYRFQREGQSVTVAHIAATFGTNGMPVPADYSVDRLDAARIVAQARAARAAGADVVVVSMHCCVEYSSDPAPEQIQIAQALADSGEVDLVIGHHAHVPQPIAHLTGGPDGTGMWVAYGLGNFISNQGAHCCTPRTDSGLVIEATIRQPAGGPARVEALGWTSVTVDLADGHQVEPLSSLAAAGKGVGSLSPAEIQARHDRVTAVVGTAAPELLTPPEPSGPGPVTERVATPPTTPSEQPSVAAG</sequence>
<dbReference type="Proteomes" id="UP001232536">
    <property type="component" value="Unassembled WGS sequence"/>
</dbReference>
<dbReference type="Gene3D" id="3.60.21.10">
    <property type="match status" value="1"/>
</dbReference>
<dbReference type="PANTHER" id="PTHR33393:SF13">
    <property type="entry name" value="PGA BIOSYNTHESIS PROTEIN CAPA"/>
    <property type="match status" value="1"/>
</dbReference>
<dbReference type="InterPro" id="IPR052169">
    <property type="entry name" value="CW_Biosynth-Accessory"/>
</dbReference>
<dbReference type="SMART" id="SM00854">
    <property type="entry name" value="PGA_cap"/>
    <property type="match status" value="1"/>
</dbReference>
<keyword evidence="5" id="KW-0378">Hydrolase</keyword>
<dbReference type="EMBL" id="JAUQYP010000001">
    <property type="protein sequence ID" value="MDO8107380.1"/>
    <property type="molecule type" value="Genomic_DNA"/>
</dbReference>
<feature type="compositionally biased region" description="Low complexity" evidence="2">
    <location>
        <begin position="33"/>
        <end position="64"/>
    </location>
</feature>
<name>A0ABT9D9X9_9CELL</name>
<feature type="domain" description="Capsule synthesis protein CapA" evidence="4">
    <location>
        <begin position="75"/>
        <end position="325"/>
    </location>
</feature>
<feature type="signal peptide" evidence="3">
    <location>
        <begin position="1"/>
        <end position="33"/>
    </location>
</feature>
<dbReference type="InterPro" id="IPR019079">
    <property type="entry name" value="Capsule_synth_CapA"/>
</dbReference>
<feature type="compositionally biased region" description="Polar residues" evidence="2">
    <location>
        <begin position="434"/>
        <end position="443"/>
    </location>
</feature>
<dbReference type="SUPFAM" id="SSF56300">
    <property type="entry name" value="Metallo-dependent phosphatases"/>
    <property type="match status" value="1"/>
</dbReference>
<dbReference type="PANTHER" id="PTHR33393">
    <property type="entry name" value="POLYGLUTAMINE SYNTHESIS ACCESSORY PROTEIN RV0574C-RELATED"/>
    <property type="match status" value="1"/>
</dbReference>
<accession>A0ABT9D9X9</accession>
<evidence type="ECO:0000256" key="1">
    <source>
        <dbReference type="ARBA" id="ARBA00005662"/>
    </source>
</evidence>
<feature type="region of interest" description="Disordered" evidence="2">
    <location>
        <begin position="406"/>
        <end position="443"/>
    </location>
</feature>
<comment type="similarity">
    <text evidence="1">Belongs to the CapA family.</text>
</comment>
<dbReference type="GO" id="GO:0016787">
    <property type="term" value="F:hydrolase activity"/>
    <property type="evidence" value="ECO:0007669"/>
    <property type="project" value="UniProtKB-KW"/>
</dbReference>
<evidence type="ECO:0000313" key="5">
    <source>
        <dbReference type="EMBL" id="MDO8107380.1"/>
    </source>
</evidence>
<comment type="caution">
    <text evidence="5">The sequence shown here is derived from an EMBL/GenBank/DDBJ whole genome shotgun (WGS) entry which is preliminary data.</text>
</comment>
<dbReference type="RefSeq" id="WP_304601007.1">
    <property type="nucleotide sequence ID" value="NZ_JAUQYP010000001.1"/>
</dbReference>
<dbReference type="EC" id="3.1.-.-" evidence="5"/>
<evidence type="ECO:0000256" key="3">
    <source>
        <dbReference type="SAM" id="SignalP"/>
    </source>
</evidence>
<feature type="chain" id="PRO_5047532316" evidence="3">
    <location>
        <begin position="34"/>
        <end position="443"/>
    </location>
</feature>
<proteinExistence type="inferred from homology"/>
<keyword evidence="6" id="KW-1185">Reference proteome</keyword>
<keyword evidence="3" id="KW-0732">Signal</keyword>
<evidence type="ECO:0000256" key="2">
    <source>
        <dbReference type="SAM" id="MobiDB-lite"/>
    </source>
</evidence>
<dbReference type="Pfam" id="PF09587">
    <property type="entry name" value="PGA_cap"/>
    <property type="match status" value="1"/>
</dbReference>
<protein>
    <submittedName>
        <fullName evidence="5">CapA family protein</fullName>
        <ecNumber evidence="5">3.1.-.-</ecNumber>
    </submittedName>
</protein>
<dbReference type="InterPro" id="IPR029052">
    <property type="entry name" value="Metallo-depent_PP-like"/>
</dbReference>
<organism evidence="5 6">
    <name type="scientific">Actinotalea lenta</name>
    <dbReference type="NCBI Taxonomy" id="3064654"/>
    <lineage>
        <taxon>Bacteria</taxon>
        <taxon>Bacillati</taxon>
        <taxon>Actinomycetota</taxon>
        <taxon>Actinomycetes</taxon>
        <taxon>Micrococcales</taxon>
        <taxon>Cellulomonadaceae</taxon>
        <taxon>Actinotalea</taxon>
    </lineage>
</organism>
<reference evidence="5 6" key="1">
    <citation type="submission" date="2023-07" db="EMBL/GenBank/DDBJ databases">
        <title>Description of novel actinomycetes strains, isolated from tidal flat sediment.</title>
        <authorList>
            <person name="Lu C."/>
        </authorList>
    </citation>
    <scope>NUCLEOTIDE SEQUENCE [LARGE SCALE GENOMIC DNA]</scope>
    <source>
        <strain evidence="5 6">SYSU T00b441</strain>
    </source>
</reference>
<feature type="region of interest" description="Disordered" evidence="2">
    <location>
        <begin position="33"/>
        <end position="71"/>
    </location>
</feature>